<name>A0A0M9VQR7_9BASI</name>
<accession>A0A0M9VQR7</accession>
<dbReference type="VEuPathDB" id="FungiDB:Malapachy_2748"/>
<dbReference type="GeneID" id="28729111"/>
<dbReference type="RefSeq" id="XP_017993434.1">
    <property type="nucleotide sequence ID" value="XM_018137236.1"/>
</dbReference>
<dbReference type="STRING" id="77020.A0A0M9VQR7"/>
<dbReference type="OrthoDB" id="20582at2759"/>
<evidence type="ECO:0000313" key="6">
    <source>
        <dbReference type="Proteomes" id="UP000037751"/>
    </source>
</evidence>
<comment type="similarity">
    <text evidence="2">Belongs to the THOC5 family.</text>
</comment>
<comment type="subcellular location">
    <subcellularLocation>
        <location evidence="1">Nucleus</location>
    </subcellularLocation>
</comment>
<comment type="caution">
    <text evidence="5">The sequence shown here is derived from an EMBL/GenBank/DDBJ whole genome shotgun (WGS) entry which is preliminary data.</text>
</comment>
<dbReference type="GO" id="GO:0005634">
    <property type="term" value="C:nucleus"/>
    <property type="evidence" value="ECO:0007669"/>
    <property type="project" value="UniProtKB-SubCell"/>
</dbReference>
<sequence>MASSTVVDAVHRLVDPVAPGASRETRLALLTNLTPWLAELKRMNRDAYDAQAQRHMDVAEARQTMDDAARTLEVHRFEASALCEQIEACRDLALVYEQLPVAAESMDEALDTQAKHTLMLERLQSDLDERRRMEQEEKALREQLAQLETQRSASHQTLTQLERDMYTLWKSLQRHTSTPTAAP</sequence>
<dbReference type="Proteomes" id="UP000037751">
    <property type="component" value="Unassembled WGS sequence"/>
</dbReference>
<evidence type="ECO:0000256" key="2">
    <source>
        <dbReference type="ARBA" id="ARBA00008044"/>
    </source>
</evidence>
<evidence type="ECO:0000256" key="3">
    <source>
        <dbReference type="ARBA" id="ARBA00023242"/>
    </source>
</evidence>
<keyword evidence="6" id="KW-1185">Reference proteome</keyword>
<keyword evidence="4" id="KW-0175">Coiled coil</keyword>
<proteinExistence type="inferred from homology"/>
<evidence type="ECO:0000256" key="4">
    <source>
        <dbReference type="SAM" id="Coils"/>
    </source>
</evidence>
<keyword evidence="3" id="KW-0539">Nucleus</keyword>
<dbReference type="Pfam" id="PF09766">
    <property type="entry name" value="FmiP_Thoc5"/>
    <property type="match status" value="1"/>
</dbReference>
<protein>
    <submittedName>
        <fullName evidence="5">Uncharacterized protein</fullName>
    </submittedName>
</protein>
<evidence type="ECO:0000313" key="5">
    <source>
        <dbReference type="EMBL" id="KOS15802.1"/>
    </source>
</evidence>
<organism evidence="5 6">
    <name type="scientific">Malassezia pachydermatis</name>
    <dbReference type="NCBI Taxonomy" id="77020"/>
    <lineage>
        <taxon>Eukaryota</taxon>
        <taxon>Fungi</taxon>
        <taxon>Dikarya</taxon>
        <taxon>Basidiomycota</taxon>
        <taxon>Ustilaginomycotina</taxon>
        <taxon>Malasseziomycetes</taxon>
        <taxon>Malasseziales</taxon>
        <taxon>Malasseziaceae</taxon>
        <taxon>Malassezia</taxon>
    </lineage>
</organism>
<dbReference type="InterPro" id="IPR019163">
    <property type="entry name" value="THO_Thoc5"/>
</dbReference>
<dbReference type="EMBL" id="LGAV01000002">
    <property type="protein sequence ID" value="KOS15802.1"/>
    <property type="molecule type" value="Genomic_DNA"/>
</dbReference>
<evidence type="ECO:0000256" key="1">
    <source>
        <dbReference type="ARBA" id="ARBA00004123"/>
    </source>
</evidence>
<feature type="coiled-coil region" evidence="4">
    <location>
        <begin position="123"/>
        <end position="164"/>
    </location>
</feature>
<dbReference type="AlphaFoldDB" id="A0A0M9VQR7"/>
<gene>
    <name evidence="5" type="ORF">Malapachy_2748</name>
</gene>
<reference evidence="5 6" key="1">
    <citation type="submission" date="2015-07" db="EMBL/GenBank/DDBJ databases">
        <title>Draft Genome Sequence of Malassezia furfur CBS1878 and Malassezia pachydermatis CBS1879.</title>
        <authorList>
            <person name="Triana S."/>
            <person name="Ohm R."/>
            <person name="Gonzalez A."/>
            <person name="DeCock H."/>
            <person name="Restrepo S."/>
            <person name="Celis A."/>
        </authorList>
    </citation>
    <scope>NUCLEOTIDE SEQUENCE [LARGE SCALE GENOMIC DNA]</scope>
    <source>
        <strain evidence="5 6">CBS 1879</strain>
    </source>
</reference>